<comment type="caution">
    <text evidence="1">The sequence shown here is derived from an EMBL/GenBank/DDBJ whole genome shotgun (WGS) entry which is preliminary data.</text>
</comment>
<dbReference type="PANTHER" id="PTHR34853">
    <property type="match status" value="1"/>
</dbReference>
<dbReference type="PANTHER" id="PTHR34853:SF1">
    <property type="entry name" value="LIPASE 5"/>
    <property type="match status" value="1"/>
</dbReference>
<gene>
    <name evidence="1" type="ORF">AAIR29_03105</name>
</gene>
<dbReference type="InterPro" id="IPR029058">
    <property type="entry name" value="AB_hydrolase_fold"/>
</dbReference>
<protein>
    <submittedName>
        <fullName evidence="1">Alpha/beta fold hydrolase</fullName>
    </submittedName>
</protein>
<keyword evidence="2" id="KW-1185">Reference proteome</keyword>
<dbReference type="InterPro" id="IPR005152">
    <property type="entry name" value="Lipase_secreted"/>
</dbReference>
<dbReference type="SUPFAM" id="SSF53474">
    <property type="entry name" value="alpha/beta-Hydrolases"/>
    <property type="match status" value="1"/>
</dbReference>
<proteinExistence type="predicted"/>
<keyword evidence="1" id="KW-0378">Hydrolase</keyword>
<dbReference type="Proteomes" id="UP001461960">
    <property type="component" value="Unassembled WGS sequence"/>
</dbReference>
<dbReference type="Gene3D" id="3.40.50.1820">
    <property type="entry name" value="alpha/beta hydrolase"/>
    <property type="match status" value="1"/>
</dbReference>
<dbReference type="EMBL" id="JBDGHN010000002">
    <property type="protein sequence ID" value="MEN2750613.1"/>
    <property type="molecule type" value="Genomic_DNA"/>
</dbReference>
<accession>A0ABU9X5F6</accession>
<reference evidence="1 2" key="1">
    <citation type="submission" date="2024-05" db="EMBL/GenBank/DDBJ databases">
        <authorList>
            <person name="Kim H.-Y."/>
            <person name="Kim E."/>
            <person name="Cai Y."/>
            <person name="Yang S.-M."/>
            <person name="Lee W."/>
        </authorList>
    </citation>
    <scope>NUCLEOTIDE SEQUENCE [LARGE SCALE GENOMIC DNA]</scope>
    <source>
        <strain evidence="1 2">FBL11</strain>
    </source>
</reference>
<sequence length="580" mass="61651">MSKFESNLNKDSKTAPVNIINVQQTNSISIPTKSCKPTMVRGVLSVAVASSLLLMAGCGDDDTTITTEYITSVQAVNAFNKAQIDGGFGLENTATPAAKCDIKVEKVSYPTVGAAGERTNATAALMLPSGDSADCQGDRPVLLYAHGTTTDKAYDFSQVGNPQNPAGAEATLIAANFAAQGYIVVAPNYAGYDDSELDYHPYLVADQQSTDMIDALDSARVIIKKQQRSSDTKYTTIDDSGELFISGYSQGGYVAMAAARLLEQQGKSVTAIAPSSGPYALAAFGDYIFSGNVNIGATRFAPLLATGLQKKYKNIYRNSTDIFTTNYSNTQLPSLLSFGELVASNKLPDNALFEDNPQNNPTLDMLPPPTVPFAFLGFADDNYLIKTDFRTTYVADALQNPDSLTAKTGVLPADSPQDNLRKALKANDLRGYIPKMPTLLCGGNQDPTVYYDLNTGSMSAILQQASMSPAANLNITVLDVDATNDDDRDQNTVTSIGSAAMSNAWMNTDTIDNIQNRFATTLTAVQNQAIADAQSAGVTNPDLLAQAAGAAVLASYHGGLTSASCTQAAREFFEQNFRQS</sequence>
<dbReference type="RefSeq" id="WP_299216457.1">
    <property type="nucleotide sequence ID" value="NZ_JBDGHN010000002.1"/>
</dbReference>
<organism evidence="1 2">
    <name type="scientific">Psychrobacter saeujeotis</name>
    <dbReference type="NCBI Taxonomy" id="3143436"/>
    <lineage>
        <taxon>Bacteria</taxon>
        <taxon>Pseudomonadati</taxon>
        <taxon>Pseudomonadota</taxon>
        <taxon>Gammaproteobacteria</taxon>
        <taxon>Moraxellales</taxon>
        <taxon>Moraxellaceae</taxon>
        <taxon>Psychrobacter</taxon>
    </lineage>
</organism>
<dbReference type="GO" id="GO:0016787">
    <property type="term" value="F:hydrolase activity"/>
    <property type="evidence" value="ECO:0007669"/>
    <property type="project" value="UniProtKB-KW"/>
</dbReference>
<evidence type="ECO:0000313" key="2">
    <source>
        <dbReference type="Proteomes" id="UP001461960"/>
    </source>
</evidence>
<evidence type="ECO:0000313" key="1">
    <source>
        <dbReference type="EMBL" id="MEN2750613.1"/>
    </source>
</evidence>
<name>A0ABU9X5F6_9GAMM</name>